<protein>
    <submittedName>
        <fullName evidence="7">GTPase-activating protein</fullName>
    </submittedName>
</protein>
<comment type="caution">
    <text evidence="7">The sequence shown here is derived from an EMBL/GenBank/DDBJ whole genome shotgun (WGS) entry which is preliminary data.</text>
</comment>
<dbReference type="FunFam" id="1.10.220.150:FF:000005">
    <property type="entry name" value="Arf-GAP domain and FG repeat-containing protein 1"/>
    <property type="match status" value="1"/>
</dbReference>
<dbReference type="Pfam" id="PF01412">
    <property type="entry name" value="ArfGap"/>
    <property type="match status" value="1"/>
</dbReference>
<dbReference type="GO" id="GO:0005096">
    <property type="term" value="F:GTPase activator activity"/>
    <property type="evidence" value="ECO:0007669"/>
    <property type="project" value="InterPro"/>
</dbReference>
<name>A0AAV3NTT0_LITER</name>
<feature type="compositionally biased region" description="Basic and acidic residues" evidence="5">
    <location>
        <begin position="200"/>
        <end position="221"/>
    </location>
</feature>
<keyword evidence="1" id="KW-0479">Metal-binding</keyword>
<evidence type="ECO:0000256" key="3">
    <source>
        <dbReference type="ARBA" id="ARBA00022833"/>
    </source>
</evidence>
<feature type="compositionally biased region" description="Basic and acidic residues" evidence="5">
    <location>
        <begin position="265"/>
        <end position="274"/>
    </location>
</feature>
<dbReference type="PANTHER" id="PTHR46085:SF3">
    <property type="entry name" value="ARF GTPASE ACTIVATING PROTEIN"/>
    <property type="match status" value="1"/>
</dbReference>
<evidence type="ECO:0000256" key="1">
    <source>
        <dbReference type="ARBA" id="ARBA00022723"/>
    </source>
</evidence>
<dbReference type="SUPFAM" id="SSF57863">
    <property type="entry name" value="ArfGap/RecO-like zinc finger"/>
    <property type="match status" value="1"/>
</dbReference>
<feature type="compositionally biased region" description="Basic and acidic residues" evidence="5">
    <location>
        <begin position="182"/>
        <end position="193"/>
    </location>
</feature>
<feature type="compositionally biased region" description="Low complexity" evidence="5">
    <location>
        <begin position="469"/>
        <end position="483"/>
    </location>
</feature>
<evidence type="ECO:0000313" key="8">
    <source>
        <dbReference type="Proteomes" id="UP001454036"/>
    </source>
</evidence>
<feature type="region of interest" description="Disordered" evidence="5">
    <location>
        <begin position="123"/>
        <end position="300"/>
    </location>
</feature>
<reference evidence="7 8" key="1">
    <citation type="submission" date="2024-01" db="EMBL/GenBank/DDBJ databases">
        <title>The complete chloroplast genome sequence of Lithospermum erythrorhizon: insights into the phylogenetic relationship among Boraginaceae species and the maternal lineages of purple gromwells.</title>
        <authorList>
            <person name="Okada T."/>
            <person name="Watanabe K."/>
        </authorList>
    </citation>
    <scope>NUCLEOTIDE SEQUENCE [LARGE SCALE GENOMIC DNA]</scope>
</reference>
<feature type="region of interest" description="Disordered" evidence="5">
    <location>
        <begin position="433"/>
        <end position="495"/>
    </location>
</feature>
<evidence type="ECO:0000313" key="7">
    <source>
        <dbReference type="EMBL" id="GAA0141132.1"/>
    </source>
</evidence>
<evidence type="ECO:0000259" key="6">
    <source>
        <dbReference type="PROSITE" id="PS50115"/>
    </source>
</evidence>
<dbReference type="Proteomes" id="UP001454036">
    <property type="component" value="Unassembled WGS sequence"/>
</dbReference>
<proteinExistence type="predicted"/>
<evidence type="ECO:0000256" key="5">
    <source>
        <dbReference type="SAM" id="MobiDB-lite"/>
    </source>
</evidence>
<dbReference type="SMART" id="SM00105">
    <property type="entry name" value="ArfGap"/>
    <property type="match status" value="1"/>
</dbReference>
<dbReference type="InterPro" id="IPR044820">
    <property type="entry name" value="AGD14-like"/>
</dbReference>
<feature type="compositionally biased region" description="Polar residues" evidence="5">
    <location>
        <begin position="484"/>
        <end position="493"/>
    </location>
</feature>
<dbReference type="PRINTS" id="PR00405">
    <property type="entry name" value="REVINTRACTNG"/>
</dbReference>
<dbReference type="GO" id="GO:0008270">
    <property type="term" value="F:zinc ion binding"/>
    <property type="evidence" value="ECO:0007669"/>
    <property type="project" value="UniProtKB-KW"/>
</dbReference>
<feature type="compositionally biased region" description="Basic and acidic residues" evidence="5">
    <location>
        <begin position="159"/>
        <end position="170"/>
    </location>
</feature>
<dbReference type="InterPro" id="IPR001164">
    <property type="entry name" value="ArfGAP_dom"/>
</dbReference>
<keyword evidence="3" id="KW-0862">Zinc</keyword>
<dbReference type="InterPro" id="IPR038508">
    <property type="entry name" value="ArfGAP_dom_sf"/>
</dbReference>
<dbReference type="EMBL" id="BAABME010000252">
    <property type="protein sequence ID" value="GAA0141132.1"/>
    <property type="molecule type" value="Genomic_DNA"/>
</dbReference>
<keyword evidence="8" id="KW-1185">Reference proteome</keyword>
<sequence length="669" mass="72579">MASRLKEEEKNERIIRNLLKLPDNRRCINCNSLGPQYVCTNFWTFVCTNCSGIHREFTHRVKSVSMAKFTSQEVSALQGGGNAKAKEIYLKEWDSQKNSLPEASNVQRLRDFIKHVYVDRRYSGEKSVDKPPRGKMGETEDIHESKRLDTYQGGSRSPPFEDRFERRYSDRTSQGGRSPGYEQEKWQQGDTKKSPARTEVLNDWRREDRFGTEKKYEEGRASDVSLKSGDRSPDHQRDPALSIPPIVRPMREILGDNATSLRVIEPPKENRSRSLDGSTLTQRTTSSSSLASSNGNSNELRRETSLIDFDDVAEIPANAPAPQVQQQMTSVPASQVATPLAADNWANFGAVSDVKTSQAPSTASPLDFILSELAAPATAAVVGVSAPMVINSTGITHGWNLQDANPAPVSVLPVNRGFVNTTNAGQWINMQQTQPHSASTGIGGPTPPQSFTPMFGVPTSNQQLDAQGSQHVSVAQSTSQAASNPSLTTTSESVGRRELPEGLFASAFPSWQTGTQYVAGFNMRYNMQMHVPTFQQPSNSSNPFDVGGEQPSVQFPSMSSLQGALPNMVAPTGLLQTSSFGTPASTWIPQQPSHSPAMPVLAPSHPDVPGSYMGQQAPSAMPSRPLRTAGLGLEGSAYGGVNPNQHLVGLYAAPTNQNTFSSVGGNPFG</sequence>
<dbReference type="InterPro" id="IPR037278">
    <property type="entry name" value="ARFGAP/RecO"/>
</dbReference>
<keyword evidence="2 4" id="KW-0863">Zinc-finger</keyword>
<feature type="compositionally biased region" description="Basic and acidic residues" evidence="5">
    <location>
        <begin position="123"/>
        <end position="149"/>
    </location>
</feature>
<organism evidence="7 8">
    <name type="scientific">Lithospermum erythrorhizon</name>
    <name type="common">Purple gromwell</name>
    <name type="synonym">Lithospermum officinale var. erythrorhizon</name>
    <dbReference type="NCBI Taxonomy" id="34254"/>
    <lineage>
        <taxon>Eukaryota</taxon>
        <taxon>Viridiplantae</taxon>
        <taxon>Streptophyta</taxon>
        <taxon>Embryophyta</taxon>
        <taxon>Tracheophyta</taxon>
        <taxon>Spermatophyta</taxon>
        <taxon>Magnoliopsida</taxon>
        <taxon>eudicotyledons</taxon>
        <taxon>Gunneridae</taxon>
        <taxon>Pentapetalae</taxon>
        <taxon>asterids</taxon>
        <taxon>lamiids</taxon>
        <taxon>Boraginales</taxon>
        <taxon>Boraginaceae</taxon>
        <taxon>Boraginoideae</taxon>
        <taxon>Lithospermeae</taxon>
        <taxon>Lithospermum</taxon>
    </lineage>
</organism>
<dbReference type="PANTHER" id="PTHR46085">
    <property type="entry name" value="ARFGAP/RECO-RELATED"/>
    <property type="match status" value="1"/>
</dbReference>
<dbReference type="Gene3D" id="1.10.220.150">
    <property type="entry name" value="Arf GTPase activating protein"/>
    <property type="match status" value="1"/>
</dbReference>
<dbReference type="PROSITE" id="PS50115">
    <property type="entry name" value="ARFGAP"/>
    <property type="match status" value="1"/>
</dbReference>
<evidence type="ECO:0000256" key="2">
    <source>
        <dbReference type="ARBA" id="ARBA00022771"/>
    </source>
</evidence>
<accession>A0AAV3NTT0</accession>
<feature type="domain" description="Arf-GAP" evidence="6">
    <location>
        <begin position="12"/>
        <end position="130"/>
    </location>
</feature>
<evidence type="ECO:0000256" key="4">
    <source>
        <dbReference type="PROSITE-ProRule" id="PRU00288"/>
    </source>
</evidence>
<feature type="compositionally biased region" description="Polar residues" evidence="5">
    <location>
        <begin position="458"/>
        <end position="468"/>
    </location>
</feature>
<dbReference type="AlphaFoldDB" id="A0AAV3NTT0"/>
<feature type="compositionally biased region" description="Low complexity" evidence="5">
    <location>
        <begin position="278"/>
        <end position="298"/>
    </location>
</feature>
<feature type="compositionally biased region" description="Basic and acidic residues" evidence="5">
    <location>
        <begin position="228"/>
        <end position="238"/>
    </location>
</feature>
<dbReference type="CDD" id="cd08838">
    <property type="entry name" value="ArfGap_AGFG"/>
    <property type="match status" value="1"/>
</dbReference>
<gene>
    <name evidence="7" type="ORF">LIER_02347</name>
</gene>